<comment type="similarity">
    <text evidence="2 10">Belongs to the CDP-alcohol phosphatidyltransferase class-II family.</text>
</comment>
<evidence type="ECO:0000256" key="5">
    <source>
        <dbReference type="ARBA" id="ARBA00022737"/>
    </source>
</evidence>
<keyword evidence="13" id="KW-1185">Reference proteome</keyword>
<dbReference type="STRING" id="1884261.A0A5C3R7E2"/>
<evidence type="ECO:0000256" key="7">
    <source>
        <dbReference type="ARBA" id="ARBA00023209"/>
    </source>
</evidence>
<protein>
    <recommendedName>
        <fullName evidence="10">CDP-diacylglycerol--glycerol-3-phosphate 3-phosphatidyltransferase</fullName>
        <ecNumber evidence="10">2.7.8.5</ecNumber>
    </recommendedName>
</protein>
<dbReference type="GO" id="GO:0008444">
    <property type="term" value="F:CDP-diacylglycerol-glycerol-3-phosphate 3-phosphatidyltransferase activity"/>
    <property type="evidence" value="ECO:0007669"/>
    <property type="project" value="UniProtKB-EC"/>
</dbReference>
<evidence type="ECO:0000256" key="8">
    <source>
        <dbReference type="ARBA" id="ARBA00023264"/>
    </source>
</evidence>
<comment type="catalytic activity">
    <reaction evidence="9 10">
        <text>a CDP-1,2-diacyl-sn-glycerol + sn-glycerol 3-phosphate = a 1,2-diacyl-sn-glycero-3-phospho-(1'-sn-glycero-3'-phosphate) + CMP + H(+)</text>
        <dbReference type="Rhea" id="RHEA:12593"/>
        <dbReference type="ChEBI" id="CHEBI:15378"/>
        <dbReference type="ChEBI" id="CHEBI:57597"/>
        <dbReference type="ChEBI" id="CHEBI:58332"/>
        <dbReference type="ChEBI" id="CHEBI:60110"/>
        <dbReference type="ChEBI" id="CHEBI:60377"/>
        <dbReference type="EC" id="2.7.8.5"/>
    </reaction>
</comment>
<dbReference type="Proteomes" id="UP000305067">
    <property type="component" value="Unassembled WGS sequence"/>
</dbReference>
<evidence type="ECO:0000259" key="11">
    <source>
        <dbReference type="PROSITE" id="PS50035"/>
    </source>
</evidence>
<evidence type="ECO:0000256" key="4">
    <source>
        <dbReference type="ARBA" id="ARBA00022679"/>
    </source>
</evidence>
<comment type="function">
    <text evidence="10">Functions in the biosynthesis of the anionic phospholipids phosphatidylglycerol and cardiolipin.</text>
</comment>
<dbReference type="CDD" id="cd09137">
    <property type="entry name" value="PLDc_PGS1_euk_2"/>
    <property type="match status" value="1"/>
</dbReference>
<organism evidence="12 13">
    <name type="scientific">Pterulicium gracile</name>
    <dbReference type="NCBI Taxonomy" id="1884261"/>
    <lineage>
        <taxon>Eukaryota</taxon>
        <taxon>Fungi</taxon>
        <taxon>Dikarya</taxon>
        <taxon>Basidiomycota</taxon>
        <taxon>Agaricomycotina</taxon>
        <taxon>Agaricomycetes</taxon>
        <taxon>Agaricomycetidae</taxon>
        <taxon>Agaricales</taxon>
        <taxon>Pleurotineae</taxon>
        <taxon>Pterulaceae</taxon>
        <taxon>Pterulicium</taxon>
    </lineage>
</organism>
<keyword evidence="10" id="KW-0496">Mitochondrion</keyword>
<evidence type="ECO:0000256" key="2">
    <source>
        <dbReference type="ARBA" id="ARBA00010682"/>
    </source>
</evidence>
<evidence type="ECO:0000256" key="1">
    <source>
        <dbReference type="ARBA" id="ARBA00005042"/>
    </source>
</evidence>
<dbReference type="GO" id="GO:0005739">
    <property type="term" value="C:mitochondrion"/>
    <property type="evidence" value="ECO:0007669"/>
    <property type="project" value="UniProtKB-SubCell"/>
</dbReference>
<gene>
    <name evidence="12" type="ORF">BDV98DRAFT_15437</name>
</gene>
<accession>A0A5C3R7E2</accession>
<dbReference type="InterPro" id="IPR016270">
    <property type="entry name" value="PGS1"/>
</dbReference>
<keyword evidence="3 10" id="KW-0444">Lipid biosynthesis</keyword>
<keyword evidence="10" id="KW-0547">Nucleotide-binding</keyword>
<keyword evidence="5" id="KW-0677">Repeat</keyword>
<comment type="subcellular location">
    <subcellularLocation>
        <location evidence="10">Mitochondrion</location>
    </subcellularLocation>
</comment>
<evidence type="ECO:0000313" key="13">
    <source>
        <dbReference type="Proteomes" id="UP000305067"/>
    </source>
</evidence>
<evidence type="ECO:0000256" key="3">
    <source>
        <dbReference type="ARBA" id="ARBA00022516"/>
    </source>
</evidence>
<keyword evidence="10" id="KW-0067">ATP-binding</keyword>
<feature type="domain" description="PLD phosphodiesterase" evidence="11">
    <location>
        <begin position="118"/>
        <end position="144"/>
    </location>
</feature>
<dbReference type="AlphaFoldDB" id="A0A5C3R7E2"/>
<dbReference type="EC" id="2.7.8.5" evidence="10"/>
<dbReference type="InterPro" id="IPR025202">
    <property type="entry name" value="PLD-like_dom"/>
</dbReference>
<keyword evidence="7 10" id="KW-0594">Phospholipid biosynthesis</keyword>
<dbReference type="Pfam" id="PF13091">
    <property type="entry name" value="PLDc_2"/>
    <property type="match status" value="1"/>
</dbReference>
<evidence type="ECO:0000256" key="6">
    <source>
        <dbReference type="ARBA" id="ARBA00023098"/>
    </source>
</evidence>
<evidence type="ECO:0000256" key="9">
    <source>
        <dbReference type="ARBA" id="ARBA00048586"/>
    </source>
</evidence>
<sequence length="457" mass="50701">MSMNIPAKNLQLLQSPASFHANLLGLISNARSRILISSLYVGSTEKNLVDALHSALDKNPKLQLHLALDLNRATRANDSSVSLLLPLLKSHPSQIKVTLYRPPSIIASTLVPARFNEGFGTWHPKIYAVDDDVLFSGANLNSSYFTTRQDRYILIRNAPTLVDWCQSFLRAVEGISYTLALKAGIDSGRHDIIRPGYHLRWNGGKTSPFATRFKAKEALLQLSQGKEPEKIVAEPGHVTLTPLIQAGLFGVRQEEQFLKRLLSSVCGSKSIRPAVHLTTGYFNLHAPYRRALLSNHNATFDLLVASPKANGFFGSKGLSGRIPEAYTLLERSFMSAIQGAGRADEVRLLEWRKPEWTYHAKGIWVSPANDQLPTMTLFGSTNLSKRSADRDLELSFAMSIPDANKEDADVLHLRRKLSEEVKGLWQFGQAWNGAQKDGERRVRRGTGILGWLVGGML</sequence>
<dbReference type="GO" id="GO:0005524">
    <property type="term" value="F:ATP binding"/>
    <property type="evidence" value="ECO:0007669"/>
    <property type="project" value="UniProtKB-KW"/>
</dbReference>
<dbReference type="EMBL" id="ML178814">
    <property type="protein sequence ID" value="TFL07244.1"/>
    <property type="molecule type" value="Genomic_DNA"/>
</dbReference>
<dbReference type="OrthoDB" id="10250191at2759"/>
<dbReference type="UniPathway" id="UPA00084">
    <property type="reaction ID" value="UER00503"/>
</dbReference>
<comment type="pathway">
    <text evidence="1 10">Phospholipid metabolism; phosphatidylglycerol biosynthesis; phosphatidylglycerol from CDP-diacylglycerol: step 1/2.</text>
</comment>
<dbReference type="PANTHER" id="PTHR12586:SF1">
    <property type="entry name" value="CDP-DIACYLGLYCEROL--GLYCEROL-3-PHOSPHATE 3-PHOSPHATIDYLTRANSFERASE, MITOCHONDRIAL"/>
    <property type="match status" value="1"/>
</dbReference>
<proteinExistence type="inferred from homology"/>
<keyword evidence="6 10" id="KW-0443">Lipid metabolism</keyword>
<dbReference type="SUPFAM" id="SSF56024">
    <property type="entry name" value="Phospholipase D/nuclease"/>
    <property type="match status" value="1"/>
</dbReference>
<name>A0A5C3R7E2_9AGAR</name>
<dbReference type="InterPro" id="IPR001736">
    <property type="entry name" value="PLipase_D/transphosphatidylase"/>
</dbReference>
<keyword evidence="8 10" id="KW-1208">Phospholipid metabolism</keyword>
<dbReference type="PANTHER" id="PTHR12586">
    <property type="entry name" value="CDP-DIACYLGLYCEROL--SERINE O-PHOSPHATIDYLTRANSFERASE"/>
    <property type="match status" value="1"/>
</dbReference>
<evidence type="ECO:0000313" key="12">
    <source>
        <dbReference type="EMBL" id="TFL07244.1"/>
    </source>
</evidence>
<keyword evidence="4 10" id="KW-0808">Transferase</keyword>
<reference evidence="12 13" key="1">
    <citation type="journal article" date="2019" name="Nat. Ecol. Evol.">
        <title>Megaphylogeny resolves global patterns of mushroom evolution.</title>
        <authorList>
            <person name="Varga T."/>
            <person name="Krizsan K."/>
            <person name="Foldi C."/>
            <person name="Dima B."/>
            <person name="Sanchez-Garcia M."/>
            <person name="Sanchez-Ramirez S."/>
            <person name="Szollosi G.J."/>
            <person name="Szarkandi J.G."/>
            <person name="Papp V."/>
            <person name="Albert L."/>
            <person name="Andreopoulos W."/>
            <person name="Angelini C."/>
            <person name="Antonin V."/>
            <person name="Barry K.W."/>
            <person name="Bougher N.L."/>
            <person name="Buchanan P."/>
            <person name="Buyck B."/>
            <person name="Bense V."/>
            <person name="Catcheside P."/>
            <person name="Chovatia M."/>
            <person name="Cooper J."/>
            <person name="Damon W."/>
            <person name="Desjardin D."/>
            <person name="Finy P."/>
            <person name="Geml J."/>
            <person name="Haridas S."/>
            <person name="Hughes K."/>
            <person name="Justo A."/>
            <person name="Karasinski D."/>
            <person name="Kautmanova I."/>
            <person name="Kiss B."/>
            <person name="Kocsube S."/>
            <person name="Kotiranta H."/>
            <person name="LaButti K.M."/>
            <person name="Lechner B.E."/>
            <person name="Liimatainen K."/>
            <person name="Lipzen A."/>
            <person name="Lukacs Z."/>
            <person name="Mihaltcheva S."/>
            <person name="Morgado L.N."/>
            <person name="Niskanen T."/>
            <person name="Noordeloos M.E."/>
            <person name="Ohm R.A."/>
            <person name="Ortiz-Santana B."/>
            <person name="Ovrebo C."/>
            <person name="Racz N."/>
            <person name="Riley R."/>
            <person name="Savchenko A."/>
            <person name="Shiryaev A."/>
            <person name="Soop K."/>
            <person name="Spirin V."/>
            <person name="Szebenyi C."/>
            <person name="Tomsovsky M."/>
            <person name="Tulloss R.E."/>
            <person name="Uehling J."/>
            <person name="Grigoriev I.V."/>
            <person name="Vagvolgyi C."/>
            <person name="Papp T."/>
            <person name="Martin F.M."/>
            <person name="Miettinen O."/>
            <person name="Hibbett D.S."/>
            <person name="Nagy L.G."/>
        </authorList>
    </citation>
    <scope>NUCLEOTIDE SEQUENCE [LARGE SCALE GENOMIC DNA]</scope>
    <source>
        <strain evidence="12 13">CBS 309.79</strain>
    </source>
</reference>
<dbReference type="GO" id="GO:0032049">
    <property type="term" value="P:cardiolipin biosynthetic process"/>
    <property type="evidence" value="ECO:0007669"/>
    <property type="project" value="InterPro"/>
</dbReference>
<dbReference type="Gene3D" id="3.30.870.10">
    <property type="entry name" value="Endonuclease Chain A"/>
    <property type="match status" value="2"/>
</dbReference>
<dbReference type="PROSITE" id="PS50035">
    <property type="entry name" value="PLD"/>
    <property type="match status" value="1"/>
</dbReference>
<evidence type="ECO:0000256" key="10">
    <source>
        <dbReference type="RuleBase" id="RU365024"/>
    </source>
</evidence>
<dbReference type="PIRSF" id="PIRSF000850">
    <property type="entry name" value="Phospholipase_D_PSS"/>
    <property type="match status" value="1"/>
</dbReference>